<evidence type="ECO:0000313" key="2">
    <source>
        <dbReference type="Proteomes" id="UP000321046"/>
    </source>
</evidence>
<dbReference type="AlphaFoldDB" id="A0A5C6XDU5"/>
<dbReference type="EMBL" id="VOSL01000032">
    <property type="protein sequence ID" value="TXD39586.1"/>
    <property type="molecule type" value="Genomic_DNA"/>
</dbReference>
<evidence type="ECO:0008006" key="3">
    <source>
        <dbReference type="Google" id="ProtNLM"/>
    </source>
</evidence>
<dbReference type="RefSeq" id="WP_146973780.1">
    <property type="nucleotide sequence ID" value="NZ_VOSL01000032.1"/>
</dbReference>
<evidence type="ECO:0000313" key="1">
    <source>
        <dbReference type="EMBL" id="TXD39586.1"/>
    </source>
</evidence>
<organism evidence="1 2">
    <name type="scientific">Lujinxingia vulgaris</name>
    <dbReference type="NCBI Taxonomy" id="2600176"/>
    <lineage>
        <taxon>Bacteria</taxon>
        <taxon>Deltaproteobacteria</taxon>
        <taxon>Bradymonadales</taxon>
        <taxon>Lujinxingiaceae</taxon>
        <taxon>Lujinxingia</taxon>
    </lineage>
</organism>
<dbReference type="SUPFAM" id="SSF56399">
    <property type="entry name" value="ADP-ribosylation"/>
    <property type="match status" value="1"/>
</dbReference>
<dbReference type="OrthoDB" id="9800843at2"/>
<protein>
    <recommendedName>
        <fullName evidence="3">DUF3990 domain-containing protein</fullName>
    </recommendedName>
</protein>
<comment type="caution">
    <text evidence="1">The sequence shown here is derived from an EMBL/GenBank/DDBJ whole genome shotgun (WGS) entry which is preliminary data.</text>
</comment>
<name>A0A5C6XDU5_9DELT</name>
<sequence length="208" mass="23628">MTSFQRLDYQRTIIGYHGCDKAVAAEVLQNHQHLRPSENTYDWLGKGVYFWEHAPRRALEFAHEQKRRGKVEEPAVLGAYIHLGRCFDLTDVEHTRQLGVAYGDFSDIISEEGRSVPVNRAAAYDDHDLLLRELDCALINWYMGQLDSGVEDTYDYQTLRGVFQEGAAAFSGSKIREKSHIQICVRDPQCVIGYFLPTTHFGEGGGNE</sequence>
<reference evidence="1 2" key="1">
    <citation type="submission" date="2019-08" db="EMBL/GenBank/DDBJ databases">
        <title>Bradymonadales sp. TMQ2.</title>
        <authorList>
            <person name="Liang Q."/>
        </authorList>
    </citation>
    <scope>NUCLEOTIDE SEQUENCE [LARGE SCALE GENOMIC DNA]</scope>
    <source>
        <strain evidence="1 2">TMQ2</strain>
    </source>
</reference>
<accession>A0A5C6XDU5</accession>
<gene>
    <name evidence="1" type="ORF">FRC96_06935</name>
</gene>
<proteinExistence type="predicted"/>
<dbReference type="Proteomes" id="UP000321046">
    <property type="component" value="Unassembled WGS sequence"/>
</dbReference>